<protein>
    <recommendedName>
        <fullName evidence="4">NAD(P)-binding domain-containing protein</fullName>
    </recommendedName>
</protein>
<dbReference type="Proteomes" id="UP000722485">
    <property type="component" value="Unassembled WGS sequence"/>
</dbReference>
<dbReference type="AlphaFoldDB" id="A0A9P5HDL7"/>
<dbReference type="OrthoDB" id="9974981at2759"/>
<dbReference type="InterPro" id="IPR016040">
    <property type="entry name" value="NAD(P)-bd_dom"/>
</dbReference>
<dbReference type="EMBL" id="JAANBB010000080">
    <property type="protein sequence ID" value="KAF7551316.1"/>
    <property type="molecule type" value="Genomic_DNA"/>
</dbReference>
<comment type="caution">
    <text evidence="5">The sequence shown here is derived from an EMBL/GenBank/DDBJ whole genome shotgun (WGS) entry which is preliminary data.</text>
</comment>
<evidence type="ECO:0000256" key="3">
    <source>
        <dbReference type="ARBA" id="ARBA00023002"/>
    </source>
</evidence>
<dbReference type="PANTHER" id="PTHR47706:SF1">
    <property type="entry name" value="CIPA-LIKE, PUTATIVE (AFU_ORTHOLOGUE AFUA_1G12460)-RELATED"/>
    <property type="match status" value="1"/>
</dbReference>
<dbReference type="InterPro" id="IPR036291">
    <property type="entry name" value="NAD(P)-bd_dom_sf"/>
</dbReference>
<evidence type="ECO:0000256" key="2">
    <source>
        <dbReference type="ARBA" id="ARBA00022857"/>
    </source>
</evidence>
<dbReference type="CDD" id="cd05259">
    <property type="entry name" value="PCBER_SDR_a"/>
    <property type="match status" value="1"/>
</dbReference>
<dbReference type="Gene3D" id="3.40.50.720">
    <property type="entry name" value="NAD(P)-binding Rossmann-like Domain"/>
    <property type="match status" value="1"/>
</dbReference>
<dbReference type="InterPro" id="IPR051609">
    <property type="entry name" value="NmrA/Isoflavone_reductase-like"/>
</dbReference>
<gene>
    <name evidence="5" type="ORF">G7Z17_g5111</name>
</gene>
<dbReference type="GO" id="GO:0016491">
    <property type="term" value="F:oxidoreductase activity"/>
    <property type="evidence" value="ECO:0007669"/>
    <property type="project" value="UniProtKB-KW"/>
</dbReference>
<organism evidence="5 6">
    <name type="scientific">Cylindrodendrum hubeiense</name>
    <dbReference type="NCBI Taxonomy" id="595255"/>
    <lineage>
        <taxon>Eukaryota</taxon>
        <taxon>Fungi</taxon>
        <taxon>Dikarya</taxon>
        <taxon>Ascomycota</taxon>
        <taxon>Pezizomycotina</taxon>
        <taxon>Sordariomycetes</taxon>
        <taxon>Hypocreomycetidae</taxon>
        <taxon>Hypocreales</taxon>
        <taxon>Nectriaceae</taxon>
        <taxon>Cylindrodendrum</taxon>
    </lineage>
</organism>
<comment type="similarity">
    <text evidence="1">Belongs to the NmrA-type oxidoreductase family. Isoflavone reductase subfamily.</text>
</comment>
<keyword evidence="3" id="KW-0560">Oxidoreductase</keyword>
<keyword evidence="6" id="KW-1185">Reference proteome</keyword>
<evidence type="ECO:0000313" key="6">
    <source>
        <dbReference type="Proteomes" id="UP000722485"/>
    </source>
</evidence>
<keyword evidence="2" id="KW-0521">NADP</keyword>
<dbReference type="Pfam" id="PF13460">
    <property type="entry name" value="NAD_binding_10"/>
    <property type="match status" value="1"/>
</dbReference>
<dbReference type="InterPro" id="IPR045312">
    <property type="entry name" value="PCBER-like"/>
</dbReference>
<evidence type="ECO:0000313" key="5">
    <source>
        <dbReference type="EMBL" id="KAF7551316.1"/>
    </source>
</evidence>
<feature type="domain" description="NAD(P)-binding" evidence="4">
    <location>
        <begin position="12"/>
        <end position="146"/>
    </location>
</feature>
<proteinExistence type="inferred from homology"/>
<dbReference type="PANTHER" id="PTHR47706">
    <property type="entry name" value="NMRA-LIKE FAMILY PROTEIN"/>
    <property type="match status" value="1"/>
</dbReference>
<reference evidence="5" key="1">
    <citation type="submission" date="2020-03" db="EMBL/GenBank/DDBJ databases">
        <title>Draft Genome Sequence of Cylindrodendrum hubeiense.</title>
        <authorList>
            <person name="Buettner E."/>
            <person name="Kellner H."/>
        </authorList>
    </citation>
    <scope>NUCLEOTIDE SEQUENCE</scope>
    <source>
        <strain evidence="5">IHI 201604</strain>
    </source>
</reference>
<dbReference type="Gene3D" id="3.90.25.10">
    <property type="entry name" value="UDP-galactose 4-epimerase, domain 1"/>
    <property type="match status" value="1"/>
</dbReference>
<evidence type="ECO:0000256" key="1">
    <source>
        <dbReference type="ARBA" id="ARBA00005725"/>
    </source>
</evidence>
<accession>A0A9P5HDL7</accession>
<sequence length="300" mass="32183">MTTIHKVALIGKGFLGSAILEQLIDGGFAVTVFTRSRESIQGVPTGAEVVEVDYSSIDSLTNALRGHDAAISTVAGHATGDQKSVIDACIQAGVKRYVPCDWGAISTDPKARDLAVYAAHVEIQDYLKQQAESGKLEYTIFATGVFFDLIFASPLLVDFDNHSTTIYDKGVHPFSTTSLASIGKAVAGALKKEADTANRVLYIHDTVLTQAKFMALVKKHSPKGVEWNETAVDAKTELQRSTKAIQESGIDFPNTIAQLKSAFLGGAFDAAYKRVDNEFLGIGLLDDEDLEAKVVAKLGN</sequence>
<dbReference type="SUPFAM" id="SSF51735">
    <property type="entry name" value="NAD(P)-binding Rossmann-fold domains"/>
    <property type="match status" value="1"/>
</dbReference>
<evidence type="ECO:0000259" key="4">
    <source>
        <dbReference type="Pfam" id="PF13460"/>
    </source>
</evidence>
<name>A0A9P5HDL7_9HYPO</name>